<dbReference type="CDD" id="cd00082">
    <property type="entry name" value="HisKA"/>
    <property type="match status" value="1"/>
</dbReference>
<dbReference type="InterPro" id="IPR003661">
    <property type="entry name" value="HisK_dim/P_dom"/>
</dbReference>
<dbReference type="InterPro" id="IPR004358">
    <property type="entry name" value="Sig_transdc_His_kin-like_C"/>
</dbReference>
<dbReference type="AlphaFoldDB" id="A0A1F6G9A0"/>
<dbReference type="PRINTS" id="PR00344">
    <property type="entry name" value="BCTRLSENSOR"/>
</dbReference>
<keyword evidence="3" id="KW-0597">Phosphoprotein</keyword>
<evidence type="ECO:0000256" key="2">
    <source>
        <dbReference type="ARBA" id="ARBA00012438"/>
    </source>
</evidence>
<dbReference type="EC" id="2.7.13.3" evidence="2"/>
<organism evidence="9 10">
    <name type="scientific">Candidatus Lambdaproteobacteria bacterium RIFOXYD2_FULL_50_16</name>
    <dbReference type="NCBI Taxonomy" id="1817772"/>
    <lineage>
        <taxon>Bacteria</taxon>
        <taxon>Pseudomonadati</taxon>
        <taxon>Pseudomonadota</taxon>
        <taxon>Candidatus Lambdaproteobacteria</taxon>
    </lineage>
</organism>
<dbReference type="PANTHER" id="PTHR45453">
    <property type="entry name" value="PHOSPHATE REGULON SENSOR PROTEIN PHOR"/>
    <property type="match status" value="1"/>
</dbReference>
<dbReference type="EMBL" id="MFNE01000036">
    <property type="protein sequence ID" value="OGG94648.1"/>
    <property type="molecule type" value="Genomic_DNA"/>
</dbReference>
<keyword evidence="4" id="KW-0808">Transferase</keyword>
<dbReference type="InterPro" id="IPR003594">
    <property type="entry name" value="HATPase_dom"/>
</dbReference>
<evidence type="ECO:0000313" key="10">
    <source>
        <dbReference type="Proteomes" id="UP000178449"/>
    </source>
</evidence>
<feature type="transmembrane region" description="Helical" evidence="7">
    <location>
        <begin position="149"/>
        <end position="167"/>
    </location>
</feature>
<dbReference type="CDD" id="cd00075">
    <property type="entry name" value="HATPase"/>
    <property type="match status" value="1"/>
</dbReference>
<dbReference type="GO" id="GO:0016036">
    <property type="term" value="P:cellular response to phosphate starvation"/>
    <property type="evidence" value="ECO:0007669"/>
    <property type="project" value="TreeGrafter"/>
</dbReference>
<evidence type="ECO:0000259" key="8">
    <source>
        <dbReference type="PROSITE" id="PS50109"/>
    </source>
</evidence>
<dbReference type="GO" id="GO:0000155">
    <property type="term" value="F:phosphorelay sensor kinase activity"/>
    <property type="evidence" value="ECO:0007669"/>
    <property type="project" value="InterPro"/>
</dbReference>
<dbReference type="GO" id="GO:0004721">
    <property type="term" value="F:phosphoprotein phosphatase activity"/>
    <property type="evidence" value="ECO:0007669"/>
    <property type="project" value="TreeGrafter"/>
</dbReference>
<dbReference type="Proteomes" id="UP000178449">
    <property type="component" value="Unassembled WGS sequence"/>
</dbReference>
<name>A0A1F6G9A0_9PROT</name>
<keyword evidence="7" id="KW-0812">Transmembrane</keyword>
<evidence type="ECO:0000256" key="6">
    <source>
        <dbReference type="ARBA" id="ARBA00023012"/>
    </source>
</evidence>
<dbReference type="PROSITE" id="PS50109">
    <property type="entry name" value="HIS_KIN"/>
    <property type="match status" value="1"/>
</dbReference>
<proteinExistence type="predicted"/>
<reference evidence="9 10" key="1">
    <citation type="journal article" date="2016" name="Nat. Commun.">
        <title>Thousands of microbial genomes shed light on interconnected biogeochemical processes in an aquifer system.</title>
        <authorList>
            <person name="Anantharaman K."/>
            <person name="Brown C.T."/>
            <person name="Hug L.A."/>
            <person name="Sharon I."/>
            <person name="Castelle C.J."/>
            <person name="Probst A.J."/>
            <person name="Thomas B.C."/>
            <person name="Singh A."/>
            <person name="Wilkins M.J."/>
            <person name="Karaoz U."/>
            <person name="Brodie E.L."/>
            <person name="Williams K.H."/>
            <person name="Hubbard S.S."/>
            <person name="Banfield J.F."/>
        </authorList>
    </citation>
    <scope>NUCLEOTIDE SEQUENCE [LARGE SCALE GENOMIC DNA]</scope>
</reference>
<sequence length="408" mass="45766">MIKATKIRLTALFTLGILAFSVLLLSVSYFYLHQSIVQEIRKDLWDSGLREFREILEVTAIRDFPSVDEDEVFQVLLPDGQLVTQTKNSFYFTAPVNHSLLSQANENGDSWEIITFENQRHLVIYAQIDHYLVRFAHPIHQLENYENHFLVLVLLSVPGILLLSYLTSRLLVQLAMKPITEAFRFQENFSSNVTHELLTPLTSLKGNLEVSLRKPRSAEEYRDFVALGLNETNRIILLLQDLYLLASSNFKSLDLLKSQVELSAIIEPILADLAPRLAAKSLCVEAINLNGHSLRCDGVLMGRALTNLLDNAVKYSIEGSKIFVSASKSSSQFILEIVNQSDHLEGEDTKKLFLPFYRGKNSEAMRATGKGLGLNIANYILLSHGGSLGLEVNANNGFTARVTLPQKS</sequence>
<keyword evidence="6" id="KW-0902">Two-component regulatory system</keyword>
<dbReference type="SUPFAM" id="SSF55874">
    <property type="entry name" value="ATPase domain of HSP90 chaperone/DNA topoisomerase II/histidine kinase"/>
    <property type="match status" value="1"/>
</dbReference>
<dbReference type="Gene3D" id="3.30.565.10">
    <property type="entry name" value="Histidine kinase-like ATPase, C-terminal domain"/>
    <property type="match status" value="1"/>
</dbReference>
<comment type="caution">
    <text evidence="9">The sequence shown here is derived from an EMBL/GenBank/DDBJ whole genome shotgun (WGS) entry which is preliminary data.</text>
</comment>
<feature type="domain" description="Histidine kinase" evidence="8">
    <location>
        <begin position="192"/>
        <end position="408"/>
    </location>
</feature>
<dbReference type="Pfam" id="PF02518">
    <property type="entry name" value="HATPase_c"/>
    <property type="match status" value="1"/>
</dbReference>
<dbReference type="STRING" id="1817772.A2527_05550"/>
<evidence type="ECO:0000256" key="1">
    <source>
        <dbReference type="ARBA" id="ARBA00000085"/>
    </source>
</evidence>
<accession>A0A1F6G9A0</accession>
<gene>
    <name evidence="9" type="ORF">A2527_05550</name>
</gene>
<comment type="catalytic activity">
    <reaction evidence="1">
        <text>ATP + protein L-histidine = ADP + protein N-phospho-L-histidine.</text>
        <dbReference type="EC" id="2.7.13.3"/>
    </reaction>
</comment>
<evidence type="ECO:0000256" key="4">
    <source>
        <dbReference type="ARBA" id="ARBA00022679"/>
    </source>
</evidence>
<keyword evidence="5" id="KW-0418">Kinase</keyword>
<feature type="transmembrane region" description="Helical" evidence="7">
    <location>
        <begin position="12"/>
        <end position="32"/>
    </location>
</feature>
<dbReference type="InterPro" id="IPR005467">
    <property type="entry name" value="His_kinase_dom"/>
</dbReference>
<dbReference type="Gene3D" id="1.10.287.130">
    <property type="match status" value="1"/>
</dbReference>
<dbReference type="InterPro" id="IPR050351">
    <property type="entry name" value="BphY/WalK/GraS-like"/>
</dbReference>
<dbReference type="GO" id="GO:0005886">
    <property type="term" value="C:plasma membrane"/>
    <property type="evidence" value="ECO:0007669"/>
    <property type="project" value="TreeGrafter"/>
</dbReference>
<dbReference type="SUPFAM" id="SSF47384">
    <property type="entry name" value="Homodimeric domain of signal transducing histidine kinase"/>
    <property type="match status" value="1"/>
</dbReference>
<dbReference type="SMART" id="SM00388">
    <property type="entry name" value="HisKA"/>
    <property type="match status" value="1"/>
</dbReference>
<dbReference type="InterPro" id="IPR036097">
    <property type="entry name" value="HisK_dim/P_sf"/>
</dbReference>
<dbReference type="InterPro" id="IPR036890">
    <property type="entry name" value="HATPase_C_sf"/>
</dbReference>
<dbReference type="SMART" id="SM00387">
    <property type="entry name" value="HATPase_c"/>
    <property type="match status" value="1"/>
</dbReference>
<dbReference type="Pfam" id="PF00512">
    <property type="entry name" value="HisKA"/>
    <property type="match status" value="1"/>
</dbReference>
<evidence type="ECO:0000313" key="9">
    <source>
        <dbReference type="EMBL" id="OGG94648.1"/>
    </source>
</evidence>
<evidence type="ECO:0000256" key="3">
    <source>
        <dbReference type="ARBA" id="ARBA00022553"/>
    </source>
</evidence>
<keyword evidence="7" id="KW-0472">Membrane</keyword>
<evidence type="ECO:0000256" key="5">
    <source>
        <dbReference type="ARBA" id="ARBA00022777"/>
    </source>
</evidence>
<dbReference type="PANTHER" id="PTHR45453:SF1">
    <property type="entry name" value="PHOSPHATE REGULON SENSOR PROTEIN PHOR"/>
    <property type="match status" value="1"/>
</dbReference>
<protein>
    <recommendedName>
        <fullName evidence="2">histidine kinase</fullName>
        <ecNumber evidence="2">2.7.13.3</ecNumber>
    </recommendedName>
</protein>
<keyword evidence="7" id="KW-1133">Transmembrane helix</keyword>
<evidence type="ECO:0000256" key="7">
    <source>
        <dbReference type="SAM" id="Phobius"/>
    </source>
</evidence>